<evidence type="ECO:0000313" key="4">
    <source>
        <dbReference type="Proteomes" id="UP000054266"/>
    </source>
</evidence>
<dbReference type="EMBL" id="KN846961">
    <property type="protein sequence ID" value="KIW64027.1"/>
    <property type="molecule type" value="Genomic_DNA"/>
</dbReference>
<dbReference type="GO" id="GO:0003677">
    <property type="term" value="F:DNA binding"/>
    <property type="evidence" value="ECO:0007669"/>
    <property type="project" value="TreeGrafter"/>
</dbReference>
<dbReference type="AlphaFoldDB" id="A0A0D2DPA5"/>
<feature type="compositionally biased region" description="Basic residues" evidence="1">
    <location>
        <begin position="1025"/>
        <end position="1034"/>
    </location>
</feature>
<organism evidence="3 4">
    <name type="scientific">Phialophora macrospora</name>
    <dbReference type="NCBI Taxonomy" id="1851006"/>
    <lineage>
        <taxon>Eukaryota</taxon>
        <taxon>Fungi</taxon>
        <taxon>Dikarya</taxon>
        <taxon>Ascomycota</taxon>
        <taxon>Pezizomycotina</taxon>
        <taxon>Eurotiomycetes</taxon>
        <taxon>Chaetothyriomycetidae</taxon>
        <taxon>Chaetothyriales</taxon>
        <taxon>Herpotrichiellaceae</taxon>
        <taxon>Phialophora</taxon>
    </lineage>
</organism>
<dbReference type="Gene3D" id="3.40.50.300">
    <property type="entry name" value="P-loop containing nucleotide triphosphate hydrolases"/>
    <property type="match status" value="1"/>
</dbReference>
<dbReference type="PANTHER" id="PTHR23389">
    <property type="entry name" value="CHROMOSOME TRANSMISSION FIDELITY FACTOR 18"/>
    <property type="match status" value="1"/>
</dbReference>
<evidence type="ECO:0000313" key="3">
    <source>
        <dbReference type="EMBL" id="KIW64027.1"/>
    </source>
</evidence>
<sequence>MATVLDYGTVPGGMHPFFKKVKPEDIPSRAVPTVGLGLDGTSDDEVLPSAETNVATESAPNLLDQPTLVAAETRPGSLWTVSEGDDLERENMRVKRRRVSVEPVPSVPYTVTTPQSTWHDQLQDAARTLVEPQGEEFEDQNSLCHSAQTNQSDLAQSHQTISNSVNSAYPSFNGSSITVEIDSQPFLDQPPQTDGAMDDPPLKRTKPTSTSSKKMLRSDHGKLSFSPKKSPRTGSVQNSETNGTKKPAKSSKKVEMKNGKFVSSLCVSLQYTSPDSGARIDEILSSKHPRGNIEVTARREIEAESKPATAKTTHPFFLGKTAVKTQKQQPGPTSESSSLINTSADDAKSKSALKAPKPWKDIVFGSGKPSRQIAALLPSIWPPASLQHIHPDHRLHALLPIQALASRGPSKSKHNALHVRPEEDILGNFSRYSVSDGETLAIHMPRRRVMSGESLSDVADSLLETGNNQTPCPNSLISLRARIRSTPSCFDKGMASGPHIWCHEYAPTCWQDVLESQSKVLHDWLNNLQVHQVQSGKSQKAKPPIPKTLRRKRKSDEMDDFIEDSDDDGARSIVNGRNAILLVGPPGSGKTASVFAVALQLGFEVFEIHPGMRRSARDIQDKVGDMTQNHLVQQSSSLSRESSASLDDERVLTHGHLPANQKTMATFMNSGGARKGKQQKLAVPKESKDPRLKSQKQSLILFEEVDILFEEDKGFWTHVIWLIKTSKRPVILTCNDTESVPLDELDLFTILHYGRPEMDLAVQHLGHVAAAEGHLLSKEALRNLYLTKGQDLRAAITELNLWCQMTVGSRQGGLDWMLSHHEKGGSNFDDSITRIVSQDTYVSGLDLLPEQFADTEDLIRFTQDSLGISPLDWVEDDIFSITAETTHAQMLTDMSTLSDARSAMDLFHDPTAASILAGTMKGLSTSSRDVLPVSRGDVVRLYLNKLNSSKTSLTRTEVAATLNPLLEESRIGLPTGLGRKSPSLDNPSALSVTTEVAPYIRSIVSHDQHLEQLRSALHYVSHTGPTKRQRRTRASRAAMEGGDKGTTRRDKWFPEELDWNAVLGTGNNWPMARDGDSPTTRGEEEGFRSDVGSKEQTPSATPSSSTTAGTEVQV</sequence>
<feature type="region of interest" description="Disordered" evidence="1">
    <location>
        <begin position="533"/>
        <end position="564"/>
    </location>
</feature>
<dbReference type="InterPro" id="IPR003959">
    <property type="entry name" value="ATPase_AAA_core"/>
</dbReference>
<feature type="region of interest" description="Disordered" evidence="1">
    <location>
        <begin position="1022"/>
        <end position="1049"/>
    </location>
</feature>
<dbReference type="SMART" id="SM00382">
    <property type="entry name" value="AAA"/>
    <property type="match status" value="1"/>
</dbReference>
<evidence type="ECO:0000259" key="2">
    <source>
        <dbReference type="SMART" id="SM00382"/>
    </source>
</evidence>
<name>A0A0D2DPA5_9EURO</name>
<dbReference type="SUPFAM" id="SSF52540">
    <property type="entry name" value="P-loop containing nucleoside triphosphate hydrolases"/>
    <property type="match status" value="1"/>
</dbReference>
<dbReference type="InterPro" id="IPR027417">
    <property type="entry name" value="P-loop_NTPase"/>
</dbReference>
<feature type="compositionally biased region" description="Polar residues" evidence="1">
    <location>
        <begin position="232"/>
        <end position="244"/>
    </location>
</feature>
<dbReference type="GO" id="GO:0005524">
    <property type="term" value="F:ATP binding"/>
    <property type="evidence" value="ECO:0007669"/>
    <property type="project" value="InterPro"/>
</dbReference>
<dbReference type="Proteomes" id="UP000054266">
    <property type="component" value="Unassembled WGS sequence"/>
</dbReference>
<feature type="region of interest" description="Disordered" evidence="1">
    <location>
        <begin position="322"/>
        <end position="353"/>
    </location>
</feature>
<evidence type="ECO:0000256" key="1">
    <source>
        <dbReference type="SAM" id="MobiDB-lite"/>
    </source>
</evidence>
<feature type="compositionally biased region" description="Basic and acidic residues" evidence="1">
    <location>
        <begin position="1073"/>
        <end position="1093"/>
    </location>
</feature>
<feature type="domain" description="AAA+ ATPase" evidence="2">
    <location>
        <begin position="576"/>
        <end position="757"/>
    </location>
</feature>
<feature type="region of interest" description="Disordered" evidence="1">
    <location>
        <begin position="148"/>
        <end position="167"/>
    </location>
</feature>
<feature type="compositionally biased region" description="Low complexity" evidence="1">
    <location>
        <begin position="1097"/>
        <end position="1108"/>
    </location>
</feature>
<accession>A0A0D2DPA5</accession>
<feature type="region of interest" description="Disordered" evidence="1">
    <location>
        <begin position="669"/>
        <end position="690"/>
    </location>
</feature>
<keyword evidence="4" id="KW-1185">Reference proteome</keyword>
<dbReference type="InterPro" id="IPR003593">
    <property type="entry name" value="AAA+_ATPase"/>
</dbReference>
<gene>
    <name evidence="3" type="ORF">PV04_08988</name>
</gene>
<dbReference type="Pfam" id="PF00004">
    <property type="entry name" value="AAA"/>
    <property type="match status" value="1"/>
</dbReference>
<dbReference type="STRING" id="5601.A0A0D2DPA5"/>
<feature type="region of interest" description="Disordered" evidence="1">
    <location>
        <begin position="1063"/>
        <end position="1114"/>
    </location>
</feature>
<reference evidence="3 4" key="1">
    <citation type="submission" date="2015-01" db="EMBL/GenBank/DDBJ databases">
        <title>The Genome Sequence of Capronia semiimmersa CBS27337.</title>
        <authorList>
            <consortium name="The Broad Institute Genomics Platform"/>
            <person name="Cuomo C."/>
            <person name="de Hoog S."/>
            <person name="Gorbushina A."/>
            <person name="Stielow B."/>
            <person name="Teixiera M."/>
            <person name="Abouelleil A."/>
            <person name="Chapman S.B."/>
            <person name="Priest M."/>
            <person name="Young S.K."/>
            <person name="Wortman J."/>
            <person name="Nusbaum C."/>
            <person name="Birren B."/>
        </authorList>
    </citation>
    <scope>NUCLEOTIDE SEQUENCE [LARGE SCALE GENOMIC DNA]</scope>
    <source>
        <strain evidence="3 4">CBS 27337</strain>
    </source>
</reference>
<protein>
    <recommendedName>
        <fullName evidence="2">AAA+ ATPase domain-containing protein</fullName>
    </recommendedName>
</protein>
<dbReference type="PANTHER" id="PTHR23389:SF21">
    <property type="entry name" value="ATPASE FAMILY AAA DOMAIN-CONTAINING PROTEIN 5"/>
    <property type="match status" value="1"/>
</dbReference>
<feature type="compositionally biased region" description="Polar residues" evidence="1">
    <location>
        <begin position="323"/>
        <end position="342"/>
    </location>
</feature>
<dbReference type="GO" id="GO:0005634">
    <property type="term" value="C:nucleus"/>
    <property type="evidence" value="ECO:0007669"/>
    <property type="project" value="TreeGrafter"/>
</dbReference>
<dbReference type="GO" id="GO:0016887">
    <property type="term" value="F:ATP hydrolysis activity"/>
    <property type="evidence" value="ECO:0007669"/>
    <property type="project" value="InterPro"/>
</dbReference>
<feature type="region of interest" description="Disordered" evidence="1">
    <location>
        <begin position="185"/>
        <end position="255"/>
    </location>
</feature>
<dbReference type="HOGENOM" id="CLU_003721_0_0_1"/>
<proteinExistence type="predicted"/>